<protein>
    <submittedName>
        <fullName evidence="5">Alpha/beta hydrolase family protein</fullName>
    </submittedName>
</protein>
<comment type="caution">
    <text evidence="5">The sequence shown here is derived from an EMBL/GenBank/DDBJ whole genome shotgun (WGS) entry which is preliminary data.</text>
</comment>
<feature type="signal peptide" evidence="3">
    <location>
        <begin position="1"/>
        <end position="28"/>
    </location>
</feature>
<evidence type="ECO:0000256" key="2">
    <source>
        <dbReference type="ARBA" id="ARBA00022801"/>
    </source>
</evidence>
<dbReference type="RefSeq" id="WP_132875720.1">
    <property type="nucleotide sequence ID" value="NZ_SLXQ01000001.1"/>
</dbReference>
<evidence type="ECO:0000313" key="6">
    <source>
        <dbReference type="Proteomes" id="UP000294911"/>
    </source>
</evidence>
<dbReference type="InterPro" id="IPR029058">
    <property type="entry name" value="AB_hydrolase_fold"/>
</dbReference>
<keyword evidence="6" id="KW-1185">Reference proteome</keyword>
<dbReference type="Pfam" id="PF08386">
    <property type="entry name" value="Abhydrolase_4"/>
    <property type="match status" value="1"/>
</dbReference>
<dbReference type="PANTHER" id="PTHR43248">
    <property type="entry name" value="2-SUCCINYL-6-HYDROXY-2,4-CYCLOHEXADIENE-1-CARBOXYLATE SYNTHASE"/>
    <property type="match status" value="1"/>
</dbReference>
<dbReference type="InterPro" id="IPR051601">
    <property type="entry name" value="Serine_prot/Carboxylest_S33"/>
</dbReference>
<keyword evidence="3" id="KW-0732">Signal</keyword>
<keyword evidence="2 5" id="KW-0378">Hydrolase</keyword>
<comment type="similarity">
    <text evidence="1">Belongs to the peptidase S33 family.</text>
</comment>
<dbReference type="PANTHER" id="PTHR43248:SF25">
    <property type="entry name" value="AB HYDROLASE-1 DOMAIN-CONTAINING PROTEIN-RELATED"/>
    <property type="match status" value="1"/>
</dbReference>
<dbReference type="PROSITE" id="PS51257">
    <property type="entry name" value="PROKAR_LIPOPROTEIN"/>
    <property type="match status" value="1"/>
</dbReference>
<evidence type="ECO:0000256" key="1">
    <source>
        <dbReference type="ARBA" id="ARBA00010088"/>
    </source>
</evidence>
<evidence type="ECO:0000313" key="5">
    <source>
        <dbReference type="EMBL" id="TCP57212.1"/>
    </source>
</evidence>
<dbReference type="EMBL" id="SLXQ01000001">
    <property type="protein sequence ID" value="TCP57212.1"/>
    <property type="molecule type" value="Genomic_DNA"/>
</dbReference>
<dbReference type="Proteomes" id="UP000294911">
    <property type="component" value="Unassembled WGS sequence"/>
</dbReference>
<reference evidence="5 6" key="1">
    <citation type="submission" date="2019-03" db="EMBL/GenBank/DDBJ databases">
        <title>Genomic Encyclopedia of Type Strains, Phase IV (KMG-IV): sequencing the most valuable type-strain genomes for metagenomic binning, comparative biology and taxonomic classification.</title>
        <authorList>
            <person name="Goeker M."/>
        </authorList>
    </citation>
    <scope>NUCLEOTIDE SEQUENCE [LARGE SCALE GENOMIC DNA]</scope>
    <source>
        <strain evidence="5 6">DSM 45765</strain>
    </source>
</reference>
<dbReference type="AlphaFoldDB" id="A0A4R2R344"/>
<dbReference type="GO" id="GO:0016787">
    <property type="term" value="F:hydrolase activity"/>
    <property type="evidence" value="ECO:0007669"/>
    <property type="project" value="UniProtKB-KW"/>
</dbReference>
<feature type="chain" id="PRO_5020657668" evidence="3">
    <location>
        <begin position="29"/>
        <end position="505"/>
    </location>
</feature>
<sequence length="505" mass="54531">MAGRLAKAATIAAALTCSLALTACDAFAAWEENADQDGQRWTAPADVAPPELSWTDCQDGVQCTTMTVPVDWQEPDGPDTKVNVVRLPASAPERRAGSVVLHFGAGHGTSNVLGQLPASIESLTKRFDVVVFDTRGLGKEDNGTLIECAEPPASVYGLVPELSEQSWQDQIDQNTAYNDSCRKAAGEAFDGLTSWQVAHDLEALRAGLGEEKLRYIGNSYGTVFGQAYAELFPEQIGQMYLDGVADHTQPDLEKWLGNYARTHENQLARFDEWCAESENCTLRGDEIGEVWQELMAEAEQSPLPAPGAGEGKTVSLGQLYVGALRGMSLPPTWPLLAQALEQARSGDAGAFLTDPLAEPSPEQVNGIQQSLQCREFVPNQPSYGEFEQMEERLREIAPRFGWLSARMEVGRCLGIPDDPAYPPHPLQAEDAPPVLVGIGETDNNTPNLGGQHVAEQLPGARELWHGDGHAAYLHGNSCLGERVETYLLDGTLPPAGTTCEAELLP</sequence>
<dbReference type="SUPFAM" id="SSF53474">
    <property type="entry name" value="alpha/beta-Hydrolases"/>
    <property type="match status" value="1"/>
</dbReference>
<dbReference type="OrthoDB" id="4006962at2"/>
<proteinExistence type="inferred from homology"/>
<accession>A0A4R2R344</accession>
<dbReference type="InterPro" id="IPR013595">
    <property type="entry name" value="Pept_S33_TAP-like_C"/>
</dbReference>
<dbReference type="Gene3D" id="3.40.50.1820">
    <property type="entry name" value="alpha/beta hydrolase"/>
    <property type="match status" value="1"/>
</dbReference>
<evidence type="ECO:0000259" key="4">
    <source>
        <dbReference type="Pfam" id="PF08386"/>
    </source>
</evidence>
<feature type="domain" description="Peptidase S33 tripeptidyl aminopeptidase-like C-terminal" evidence="4">
    <location>
        <begin position="406"/>
        <end position="499"/>
    </location>
</feature>
<evidence type="ECO:0000256" key="3">
    <source>
        <dbReference type="SAM" id="SignalP"/>
    </source>
</evidence>
<name>A0A4R2R344_9PSEU</name>
<gene>
    <name evidence="5" type="ORF">EV191_1011165</name>
</gene>
<organism evidence="5 6">
    <name type="scientific">Tamaricihabitans halophyticus</name>
    <dbReference type="NCBI Taxonomy" id="1262583"/>
    <lineage>
        <taxon>Bacteria</taxon>
        <taxon>Bacillati</taxon>
        <taxon>Actinomycetota</taxon>
        <taxon>Actinomycetes</taxon>
        <taxon>Pseudonocardiales</taxon>
        <taxon>Pseudonocardiaceae</taxon>
        <taxon>Tamaricihabitans</taxon>
    </lineage>
</organism>